<dbReference type="SUPFAM" id="SSF53756">
    <property type="entry name" value="UDP-Glycosyltransferase/glycogen phosphorylase"/>
    <property type="match status" value="1"/>
</dbReference>
<dbReference type="InterPro" id="IPR002213">
    <property type="entry name" value="UDP_glucos_trans"/>
</dbReference>
<evidence type="ECO:0000256" key="4">
    <source>
        <dbReference type="RuleBase" id="RU003718"/>
    </source>
</evidence>
<sequence length="486" mass="54984">MAERKENVVMFPFMAQGHLIPFLALAVQIEQRRGYTVTIVNTPLNITKLRSSLPPNTTIRFLELPFCSADHGLPPDSENTDVLPYPLIVRLMEATLSLEPSFKRLISDITHQQQGYPPLCIIADMFFGWTIDIAKEFGIFHTVFNAGSAYGMGIYYCLWLHLPHCKTNSDEFSLPDFPQVSKIHRSQLSNHLKIADGTDSWSIFLQKALPQWLHSDGLLLNTVEDLDRTGLQYYFRRKSCRPVWPIGPTDSFMTRARPGKEACLEWLDIHPPASVIYISFGSQNTVSASQMMELAMALEASNKNFIWVVRPPLGFDINSEFRAVEWLPDGFEDRMSKCKRGLLVRKWAPQLEILSHESTGAFLSHCGWNSVLESLSNGVPIIGWPIAAEQFYNAKLLDEEIGVCVEVARGNGCEVRHVEIASVIEMVMDENGKGGDMRKKACEIKEMIKDAIREDDEGYKGSSVKAMDEFFNAALSWRKTKRNDKV</sequence>
<dbReference type="PROSITE" id="PS00375">
    <property type="entry name" value="UDPGT"/>
    <property type="match status" value="1"/>
</dbReference>
<evidence type="ECO:0000256" key="2">
    <source>
        <dbReference type="ARBA" id="ARBA00022676"/>
    </source>
</evidence>
<accession>A0A834ZEU7</accession>
<name>A0A834ZEU7_TETSI</name>
<dbReference type="Proteomes" id="UP000655225">
    <property type="component" value="Unassembled WGS sequence"/>
</dbReference>
<gene>
    <name evidence="6" type="ORF">HHK36_011974</name>
</gene>
<keyword evidence="7" id="KW-1185">Reference proteome</keyword>
<dbReference type="PANTHER" id="PTHR48047:SF61">
    <property type="entry name" value="OS04G0273600 PROTEIN"/>
    <property type="match status" value="1"/>
</dbReference>
<evidence type="ECO:0000313" key="6">
    <source>
        <dbReference type="EMBL" id="KAF8403868.1"/>
    </source>
</evidence>
<keyword evidence="2 4" id="KW-0328">Glycosyltransferase</keyword>
<dbReference type="FunFam" id="3.40.50.2000:FF:000064">
    <property type="entry name" value="Glycosyltransferase"/>
    <property type="match status" value="1"/>
</dbReference>
<keyword evidence="3 4" id="KW-0808">Transferase</keyword>
<dbReference type="FunFam" id="3.40.50.2000:FF:000103">
    <property type="entry name" value="Glycosyltransferase"/>
    <property type="match status" value="1"/>
</dbReference>
<dbReference type="GO" id="GO:0035251">
    <property type="term" value="F:UDP-glucosyltransferase activity"/>
    <property type="evidence" value="ECO:0007669"/>
    <property type="project" value="TreeGrafter"/>
</dbReference>
<evidence type="ECO:0000256" key="3">
    <source>
        <dbReference type="ARBA" id="ARBA00022679"/>
    </source>
</evidence>
<dbReference type="InterPro" id="IPR035595">
    <property type="entry name" value="UDP_glycos_trans_CS"/>
</dbReference>
<dbReference type="OrthoDB" id="5835829at2759"/>
<comment type="caution">
    <text evidence="6">The sequence shown here is derived from an EMBL/GenBank/DDBJ whole genome shotgun (WGS) entry which is preliminary data.</text>
</comment>
<comment type="similarity">
    <text evidence="1 4">Belongs to the UDP-glycosyltransferase family.</text>
</comment>
<protein>
    <recommendedName>
        <fullName evidence="5">Glycosyltransferase</fullName>
        <ecNumber evidence="5">2.4.1.-</ecNumber>
    </recommendedName>
</protein>
<evidence type="ECO:0000313" key="7">
    <source>
        <dbReference type="Proteomes" id="UP000655225"/>
    </source>
</evidence>
<dbReference type="Pfam" id="PF00201">
    <property type="entry name" value="UDPGT"/>
    <property type="match status" value="1"/>
</dbReference>
<dbReference type="CDD" id="cd03784">
    <property type="entry name" value="GT1_Gtf-like"/>
    <property type="match status" value="1"/>
</dbReference>
<dbReference type="OMA" id="CTASDEF"/>
<dbReference type="PANTHER" id="PTHR48047">
    <property type="entry name" value="GLYCOSYLTRANSFERASE"/>
    <property type="match status" value="1"/>
</dbReference>
<dbReference type="AlphaFoldDB" id="A0A834ZEU7"/>
<evidence type="ECO:0000256" key="1">
    <source>
        <dbReference type="ARBA" id="ARBA00009995"/>
    </source>
</evidence>
<organism evidence="6 7">
    <name type="scientific">Tetracentron sinense</name>
    <name type="common">Spur-leaf</name>
    <dbReference type="NCBI Taxonomy" id="13715"/>
    <lineage>
        <taxon>Eukaryota</taxon>
        <taxon>Viridiplantae</taxon>
        <taxon>Streptophyta</taxon>
        <taxon>Embryophyta</taxon>
        <taxon>Tracheophyta</taxon>
        <taxon>Spermatophyta</taxon>
        <taxon>Magnoliopsida</taxon>
        <taxon>Trochodendrales</taxon>
        <taxon>Trochodendraceae</taxon>
        <taxon>Tetracentron</taxon>
    </lineage>
</organism>
<proteinExistence type="inferred from homology"/>
<dbReference type="Gene3D" id="3.40.50.2000">
    <property type="entry name" value="Glycogen Phosphorylase B"/>
    <property type="match status" value="2"/>
</dbReference>
<dbReference type="EMBL" id="JABCRI010000007">
    <property type="protein sequence ID" value="KAF8403868.1"/>
    <property type="molecule type" value="Genomic_DNA"/>
</dbReference>
<dbReference type="EC" id="2.4.1.-" evidence="5"/>
<reference evidence="6 7" key="1">
    <citation type="submission" date="2020-04" db="EMBL/GenBank/DDBJ databases">
        <title>Plant Genome Project.</title>
        <authorList>
            <person name="Zhang R.-G."/>
        </authorList>
    </citation>
    <scope>NUCLEOTIDE SEQUENCE [LARGE SCALE GENOMIC DNA]</scope>
    <source>
        <strain evidence="6">YNK0</strain>
        <tissue evidence="6">Leaf</tissue>
    </source>
</reference>
<evidence type="ECO:0000256" key="5">
    <source>
        <dbReference type="RuleBase" id="RU362057"/>
    </source>
</evidence>